<dbReference type="Gene3D" id="3.40.630.10">
    <property type="entry name" value="Zn peptidases"/>
    <property type="match status" value="1"/>
</dbReference>
<accession>A0A9D1P8H0</accession>
<dbReference type="EMBL" id="DVOT01000122">
    <property type="protein sequence ID" value="HIV27593.1"/>
    <property type="molecule type" value="Genomic_DNA"/>
</dbReference>
<reference evidence="2" key="2">
    <citation type="journal article" date="2021" name="PeerJ">
        <title>Extensive microbial diversity within the chicken gut microbiome revealed by metagenomics and culture.</title>
        <authorList>
            <person name="Gilroy R."/>
            <person name="Ravi A."/>
            <person name="Getino M."/>
            <person name="Pursley I."/>
            <person name="Horton D.L."/>
            <person name="Alikhan N.F."/>
            <person name="Baker D."/>
            <person name="Gharbi K."/>
            <person name="Hall N."/>
            <person name="Watson M."/>
            <person name="Adriaenssens E.M."/>
            <person name="Foster-Nyarko E."/>
            <person name="Jarju S."/>
            <person name="Secka A."/>
            <person name="Antonio M."/>
            <person name="Oren A."/>
            <person name="Chaudhuri R.R."/>
            <person name="La Ragione R."/>
            <person name="Hildebrand F."/>
            <person name="Pallen M.J."/>
        </authorList>
    </citation>
    <scope>NUCLEOTIDE SEQUENCE</scope>
    <source>
        <strain evidence="2">CHK183-6373</strain>
    </source>
</reference>
<dbReference type="Proteomes" id="UP000886884">
    <property type="component" value="Unassembled WGS sequence"/>
</dbReference>
<organism evidence="2 3">
    <name type="scientific">Candidatus Ornithocaccomicrobium faecavium</name>
    <dbReference type="NCBI Taxonomy" id="2840890"/>
    <lineage>
        <taxon>Bacteria</taxon>
        <taxon>Bacillati</taxon>
        <taxon>Bacillota</taxon>
        <taxon>Clostridia</taxon>
        <taxon>Candidatus Ornithocaccomicrobium</taxon>
    </lineage>
</organism>
<evidence type="ECO:0000313" key="2">
    <source>
        <dbReference type="EMBL" id="HIV27593.1"/>
    </source>
</evidence>
<feature type="domain" description="Peptidase M28" evidence="1">
    <location>
        <begin position="210"/>
        <end position="381"/>
    </location>
</feature>
<dbReference type="AlphaFoldDB" id="A0A9D1P8H0"/>
<dbReference type="InterPro" id="IPR007484">
    <property type="entry name" value="Peptidase_M28"/>
</dbReference>
<name>A0A9D1P8H0_9FIRM</name>
<comment type="caution">
    <text evidence="2">The sequence shown here is derived from an EMBL/GenBank/DDBJ whole genome shotgun (WGS) entry which is preliminary data.</text>
</comment>
<dbReference type="SUPFAM" id="SSF53187">
    <property type="entry name" value="Zn-dependent exopeptidases"/>
    <property type="match status" value="1"/>
</dbReference>
<dbReference type="Pfam" id="PF04389">
    <property type="entry name" value="Peptidase_M28"/>
    <property type="match status" value="1"/>
</dbReference>
<evidence type="ECO:0000259" key="1">
    <source>
        <dbReference type="Pfam" id="PF04389"/>
    </source>
</evidence>
<evidence type="ECO:0000313" key="3">
    <source>
        <dbReference type="Proteomes" id="UP000886884"/>
    </source>
</evidence>
<gene>
    <name evidence="2" type="ORF">IAA64_06460</name>
</gene>
<reference evidence="2" key="1">
    <citation type="submission" date="2020-10" db="EMBL/GenBank/DDBJ databases">
        <authorList>
            <person name="Gilroy R."/>
        </authorList>
    </citation>
    <scope>NUCLEOTIDE SEQUENCE</scope>
    <source>
        <strain evidence="2">CHK183-6373</strain>
    </source>
</reference>
<protein>
    <submittedName>
        <fullName evidence="2">M28 family peptidase</fullName>
    </submittedName>
</protein>
<proteinExistence type="predicted"/>
<sequence length="551" mass="60631">MREARLSQVELLGLKADGRSAYGDWVIARAWNAKNATLRLVDDGTVLADYQAAPCALALQSAPTPPEGVCAEAVWVQRAEEIPDVREKILFTGLPAKELVRAAQQGGALGIVTDYMPLFPGVRDSRESMRGVNRWDNDFCLPKNDTGLFAFSLAPEMGELLRNRLASEEKVRLFAQVDTEERDGMLPSISGCIPGSDPECGEIFVYGHLYEPGANDNASGCALILETANCLARAIAEGCLPRPRRTIRFAMGQECGGSTGYLLRHPERKARLAIVADMVGTESIDHARLSIWHNPLANWSFLDTAVLEILKACRAQFDPEFVWEERAFAVSTDNMLSDPCWNMPTVAMITEPALSYHSSMDTPDRLEESVMRRNAMVLGAFVWFCANFAQGEAEGLLPAMREQIERRAAGARTAAEKALWADAGAHAERAMTAFCANAEAPGFAAKQTFAPAPDAAAAQIPVRNVPGCLTFAPHSALRHSQWQPAWNTRLNLPLFWADGTRSLWEIACLSAIEEGETDAAARLSWLWEYFEVLAEYGYIHWRKPAQVEGKV</sequence>